<comment type="caution">
    <text evidence="2">The sequence shown here is derived from an EMBL/GenBank/DDBJ whole genome shotgun (WGS) entry which is preliminary data.</text>
</comment>
<feature type="domain" description="PIN" evidence="1">
    <location>
        <begin position="4"/>
        <end position="68"/>
    </location>
</feature>
<organism evidence="2 3">
    <name type="scientific">Bradyrhizobium diversitatis</name>
    <dbReference type="NCBI Taxonomy" id="2755406"/>
    <lineage>
        <taxon>Bacteria</taxon>
        <taxon>Pseudomonadati</taxon>
        <taxon>Pseudomonadota</taxon>
        <taxon>Alphaproteobacteria</taxon>
        <taxon>Hyphomicrobiales</taxon>
        <taxon>Nitrobacteraceae</taxon>
        <taxon>Bradyrhizobium</taxon>
    </lineage>
</organism>
<evidence type="ECO:0000259" key="1">
    <source>
        <dbReference type="Pfam" id="PF01850"/>
    </source>
</evidence>
<dbReference type="InterPro" id="IPR002716">
    <property type="entry name" value="PIN_dom"/>
</dbReference>
<name>A0ABS0PEV2_9BRAD</name>
<dbReference type="SUPFAM" id="SSF88723">
    <property type="entry name" value="PIN domain-like"/>
    <property type="match status" value="1"/>
</dbReference>
<dbReference type="InterPro" id="IPR029060">
    <property type="entry name" value="PIN-like_dom_sf"/>
</dbReference>
<dbReference type="Pfam" id="PF01850">
    <property type="entry name" value="PIN"/>
    <property type="match status" value="1"/>
</dbReference>
<dbReference type="RefSeq" id="WP_197969309.1">
    <property type="nucleotide sequence ID" value="NZ_JACEGD010000053.1"/>
</dbReference>
<gene>
    <name evidence="2" type="ORF">H1B27_36010</name>
</gene>
<sequence>MRPFFDSNILIYAYSTDIRRQRALTMIAGGGVISAQVLNEFTNVLRKKQKQDWPVIEAAVQSLRFRVVREERLSD</sequence>
<accession>A0ABS0PEV2</accession>
<keyword evidence="3" id="KW-1185">Reference proteome</keyword>
<dbReference type="EMBL" id="JACEGD010000053">
    <property type="protein sequence ID" value="MBH5391644.1"/>
    <property type="molecule type" value="Genomic_DNA"/>
</dbReference>
<evidence type="ECO:0000313" key="3">
    <source>
        <dbReference type="Proteomes" id="UP001194539"/>
    </source>
</evidence>
<proteinExistence type="predicted"/>
<reference evidence="2 3" key="1">
    <citation type="submission" date="2020-07" db="EMBL/GenBank/DDBJ databases">
        <title>Bradyrhizobium diversity isolated from nodules of indigenous legumes of Western Australia.</title>
        <authorList>
            <person name="Klepa M.S."/>
        </authorList>
    </citation>
    <scope>NUCLEOTIDE SEQUENCE [LARGE SCALE GENOMIC DNA]</scope>
    <source>
        <strain evidence="2 3">CNPSo 4019</strain>
    </source>
</reference>
<dbReference type="Proteomes" id="UP001194539">
    <property type="component" value="Unassembled WGS sequence"/>
</dbReference>
<evidence type="ECO:0000313" key="2">
    <source>
        <dbReference type="EMBL" id="MBH5391644.1"/>
    </source>
</evidence>
<protein>
    <submittedName>
        <fullName evidence="2">PIN domain-containing protein</fullName>
    </submittedName>
</protein>